<name>A0A243QEF0_9ACTN</name>
<proteinExistence type="predicted"/>
<dbReference type="STRING" id="417102.CA982_05340"/>
<evidence type="ECO:0000256" key="2">
    <source>
        <dbReference type="SAM" id="Phobius"/>
    </source>
</evidence>
<keyword evidence="2" id="KW-1133">Transmembrane helix</keyword>
<dbReference type="Proteomes" id="UP000194632">
    <property type="component" value="Unassembled WGS sequence"/>
</dbReference>
<keyword evidence="4" id="KW-1185">Reference proteome</keyword>
<keyword evidence="2" id="KW-0472">Membrane</keyword>
<evidence type="ECO:0008006" key="5">
    <source>
        <dbReference type="Google" id="ProtNLM"/>
    </source>
</evidence>
<organism evidence="3 4">
    <name type="scientific">Gordonia lacunae</name>
    <dbReference type="NCBI Taxonomy" id="417102"/>
    <lineage>
        <taxon>Bacteria</taxon>
        <taxon>Bacillati</taxon>
        <taxon>Actinomycetota</taxon>
        <taxon>Actinomycetes</taxon>
        <taxon>Mycobacteriales</taxon>
        <taxon>Gordoniaceae</taxon>
        <taxon>Gordonia</taxon>
    </lineage>
</organism>
<evidence type="ECO:0000256" key="1">
    <source>
        <dbReference type="SAM" id="MobiDB-lite"/>
    </source>
</evidence>
<protein>
    <recommendedName>
        <fullName evidence="5">Isoniazid-inducible protein iniA</fullName>
    </recommendedName>
</protein>
<feature type="transmembrane region" description="Helical" evidence="2">
    <location>
        <begin position="350"/>
        <end position="370"/>
    </location>
</feature>
<sequence>MTDTALDAARELTGFNADRVSTGSGVLVVGTDGVGVRTLVEACRVLAPDLDIVARTPGSAPAGAAVVVVDPSSSVGDEERLLVERMRAQVGTVAVVCTKIDAFWEWPRTVRAHRSALDPFATLPLFGVSAVAALGGAVDESGVEALVEWLREATGAPDALRDERARLGAGGGAVEHLLRSARADAADEAAARTDAEELLAFRRRLLATRDRGRTDRLAAVRAGLSRVRSQSSAELHAAVRDLAATAADRAPVADREYGTWVRTGWADLADRIRCRADERVDAVRATALVGLDAEPTQDDPWPAVDLDTERPSNRARRAGAEDALLVVIGASTGLGVGRLVVAPMASVQTLQWISMPLALLLGVAVAAWVIRVRRTAVTRSERVARTAELLAEARTALDHQLALRVTAAETRIAGQIARAHERRSREVSTEITRLDDEIRRLRSGVEVRDARVRRERAESVRRDLAAHSERLWASSARGDDPGRESGDPAEYRDHRRPDGSAAAARAGHDDGKQ</sequence>
<feature type="compositionally biased region" description="Basic and acidic residues" evidence="1">
    <location>
        <begin position="477"/>
        <end position="498"/>
    </location>
</feature>
<dbReference type="RefSeq" id="WP_086534300.1">
    <property type="nucleotide sequence ID" value="NZ_NGFO01000004.1"/>
</dbReference>
<feature type="region of interest" description="Disordered" evidence="1">
    <location>
        <begin position="469"/>
        <end position="513"/>
    </location>
</feature>
<comment type="caution">
    <text evidence="3">The sequence shown here is derived from an EMBL/GenBank/DDBJ whole genome shotgun (WGS) entry which is preliminary data.</text>
</comment>
<evidence type="ECO:0000313" key="3">
    <source>
        <dbReference type="EMBL" id="OUC80112.1"/>
    </source>
</evidence>
<evidence type="ECO:0000313" key="4">
    <source>
        <dbReference type="Proteomes" id="UP000194632"/>
    </source>
</evidence>
<dbReference type="AlphaFoldDB" id="A0A243QEF0"/>
<keyword evidence="2" id="KW-0812">Transmembrane</keyword>
<accession>A0A243QEF0</accession>
<reference evidence="3 4" key="1">
    <citation type="submission" date="2017-05" db="EMBL/GenBank/DDBJ databases">
        <title>Biotechnological potential of actinobacteria isolated from South African environments.</title>
        <authorList>
            <person name="Le Roes-Hill M."/>
            <person name="Prins A."/>
            <person name="Durrell K.A."/>
        </authorList>
    </citation>
    <scope>NUCLEOTIDE SEQUENCE [LARGE SCALE GENOMIC DNA]</scope>
    <source>
        <strain evidence="3">BS2</strain>
    </source>
</reference>
<gene>
    <name evidence="3" type="ORF">CA982_05340</name>
</gene>
<dbReference type="EMBL" id="NGFO01000004">
    <property type="protein sequence ID" value="OUC80112.1"/>
    <property type="molecule type" value="Genomic_DNA"/>
</dbReference>
<dbReference type="OrthoDB" id="4373699at2"/>
<feature type="transmembrane region" description="Helical" evidence="2">
    <location>
        <begin position="323"/>
        <end position="344"/>
    </location>
</feature>